<evidence type="ECO:0000259" key="1">
    <source>
        <dbReference type="Pfam" id="PF13192"/>
    </source>
</evidence>
<dbReference type="InterPro" id="IPR012336">
    <property type="entry name" value="Thioredoxin-like_fold"/>
</dbReference>
<dbReference type="InterPro" id="IPR036249">
    <property type="entry name" value="Thioredoxin-like_sf"/>
</dbReference>
<sequence>MGLFGKVFGKEDKKDSCCCDMEIVEVPEGEEAPAACECDSSGADAVVLTVLGPGCKRCHQLNDNAQAAASKAGGAVSVEYVTDPVAIAEAGIMATPALLVNGKVVSQGKVLAQSEIEELL</sequence>
<dbReference type="RefSeq" id="WP_197745987.1">
    <property type="nucleotide sequence ID" value="NZ_AP022829.1"/>
</dbReference>
<reference evidence="3" key="2">
    <citation type="submission" date="2020-03" db="EMBL/GenBank/DDBJ databases">
        <title>Complete Genome Sequence of Adlercreutzia sp. strain 8CFCBH1 Producing Equol, Isolated from Healthy Japanese Feces.</title>
        <authorList>
            <person name="Ogata Y."/>
            <person name="Sakamoto M."/>
            <person name="Ohkuma M."/>
            <person name="Hattori M."/>
            <person name="Suda W."/>
        </authorList>
    </citation>
    <scope>NUCLEOTIDE SEQUENCE [LARGE SCALE GENOMIC DNA]</scope>
    <source>
        <strain evidence="3">8CFCBH1</strain>
    </source>
</reference>
<dbReference type="SUPFAM" id="SSF52833">
    <property type="entry name" value="Thioredoxin-like"/>
    <property type="match status" value="1"/>
</dbReference>
<keyword evidence="3" id="KW-1185">Reference proteome</keyword>
<organism evidence="2 3">
    <name type="scientific">Adlercreutzia hattorii</name>
    <dbReference type="NCBI Taxonomy" id="2707299"/>
    <lineage>
        <taxon>Bacteria</taxon>
        <taxon>Bacillati</taxon>
        <taxon>Actinomycetota</taxon>
        <taxon>Coriobacteriia</taxon>
        <taxon>Eggerthellales</taxon>
        <taxon>Eggerthellaceae</taxon>
        <taxon>Adlercreutzia</taxon>
    </lineage>
</organism>
<dbReference type="InterPro" id="IPR005243">
    <property type="entry name" value="THIRX-like_proc"/>
</dbReference>
<dbReference type="Proteomes" id="UP000501727">
    <property type="component" value="Chromosome"/>
</dbReference>
<proteinExistence type="predicted"/>
<dbReference type="PANTHER" id="PTHR36450:SF1">
    <property type="entry name" value="THIOREDOXIN"/>
    <property type="match status" value="1"/>
</dbReference>
<dbReference type="AlphaFoldDB" id="A0A6F8SJB7"/>
<feature type="domain" description="Thioredoxin-like fold" evidence="1">
    <location>
        <begin position="49"/>
        <end position="120"/>
    </location>
</feature>
<dbReference type="EMBL" id="AP022829">
    <property type="protein sequence ID" value="BCA87951.1"/>
    <property type="molecule type" value="Genomic_DNA"/>
</dbReference>
<accession>A0A6F8SJB7</accession>
<protein>
    <recommendedName>
        <fullName evidence="1">Thioredoxin-like fold domain-containing protein</fullName>
    </recommendedName>
</protein>
<dbReference type="PANTHER" id="PTHR36450">
    <property type="entry name" value="THIOREDOXIN"/>
    <property type="match status" value="1"/>
</dbReference>
<dbReference type="Pfam" id="PF13192">
    <property type="entry name" value="Thioredoxin_3"/>
    <property type="match status" value="1"/>
</dbReference>
<reference evidence="3" key="1">
    <citation type="journal article" date="2020" name="Microbiol. Resour. Announc.">
        <title>Complete Genome Sequence of Adlercreutzia sp. Strain 8CFCBH1, a Potent Producer of Equol, Isolated from Healthy Japanese Feces.</title>
        <authorList>
            <person name="Ogata Y."/>
            <person name="Sakamoto M."/>
            <person name="Ohkuma M."/>
            <person name="Hattori M."/>
            <person name="Suda W."/>
        </authorList>
    </citation>
    <scope>NUCLEOTIDE SEQUENCE [LARGE SCALE GENOMIC DNA]</scope>
    <source>
        <strain evidence="3">8CFCBH1</strain>
    </source>
</reference>
<dbReference type="NCBIfam" id="TIGR00412">
    <property type="entry name" value="redox_disulf_2"/>
    <property type="match status" value="1"/>
</dbReference>
<evidence type="ECO:0000313" key="2">
    <source>
        <dbReference type="EMBL" id="BCA87951.1"/>
    </source>
</evidence>
<gene>
    <name evidence="2" type="ORF">ADCFC_04500</name>
</gene>
<name>A0A6F8SJB7_9ACTN</name>
<dbReference type="KEGG" id="ahat:ADCFC_05700"/>
<evidence type="ECO:0000313" key="3">
    <source>
        <dbReference type="Proteomes" id="UP000501727"/>
    </source>
</evidence>
<dbReference type="Gene3D" id="3.40.30.10">
    <property type="entry name" value="Glutaredoxin"/>
    <property type="match status" value="1"/>
</dbReference>